<dbReference type="SMART" id="SM00420">
    <property type="entry name" value="HTH_DEOR"/>
    <property type="match status" value="1"/>
</dbReference>
<dbReference type="GO" id="GO:0003700">
    <property type="term" value="F:DNA-binding transcription factor activity"/>
    <property type="evidence" value="ECO:0007669"/>
    <property type="project" value="InterPro"/>
</dbReference>
<dbReference type="PROSITE" id="PS00894">
    <property type="entry name" value="HTH_DEOR_1"/>
    <property type="match status" value="1"/>
</dbReference>
<organism evidence="5 6">
    <name type="scientific">Marisediminitalea aggregata</name>
    <dbReference type="NCBI Taxonomy" id="634436"/>
    <lineage>
        <taxon>Bacteria</taxon>
        <taxon>Pseudomonadati</taxon>
        <taxon>Pseudomonadota</taxon>
        <taxon>Gammaproteobacteria</taxon>
        <taxon>Alteromonadales</taxon>
        <taxon>Alteromonadaceae</taxon>
        <taxon>Marisediminitalea</taxon>
    </lineage>
</organism>
<dbReference type="InterPro" id="IPR036388">
    <property type="entry name" value="WH-like_DNA-bd_sf"/>
</dbReference>
<keyword evidence="3" id="KW-0804">Transcription</keyword>
<evidence type="ECO:0000313" key="5">
    <source>
        <dbReference type="EMBL" id="SHF79586.1"/>
    </source>
</evidence>
<dbReference type="InterPro" id="IPR001034">
    <property type="entry name" value="DeoR_HTH"/>
</dbReference>
<dbReference type="SUPFAM" id="SSF100950">
    <property type="entry name" value="NagB/RpiA/CoA transferase-like"/>
    <property type="match status" value="1"/>
</dbReference>
<proteinExistence type="predicted"/>
<dbReference type="EMBL" id="FQWD01000001">
    <property type="protein sequence ID" value="SHF79586.1"/>
    <property type="molecule type" value="Genomic_DNA"/>
</dbReference>
<evidence type="ECO:0000256" key="3">
    <source>
        <dbReference type="ARBA" id="ARBA00023163"/>
    </source>
</evidence>
<keyword evidence="1" id="KW-0805">Transcription regulation</keyword>
<dbReference type="STRING" id="634436.SAMN05216361_0428"/>
<evidence type="ECO:0000256" key="1">
    <source>
        <dbReference type="ARBA" id="ARBA00023015"/>
    </source>
</evidence>
<reference evidence="6" key="1">
    <citation type="submission" date="2016-11" db="EMBL/GenBank/DDBJ databases">
        <authorList>
            <person name="Varghese N."/>
            <person name="Submissions S."/>
        </authorList>
    </citation>
    <scope>NUCLEOTIDE SEQUENCE [LARGE SCALE GENOMIC DNA]</scope>
    <source>
        <strain evidence="6">CGMCC 1.8995</strain>
    </source>
</reference>
<dbReference type="GO" id="GO:0003677">
    <property type="term" value="F:DNA binding"/>
    <property type="evidence" value="ECO:0007669"/>
    <property type="project" value="UniProtKB-KW"/>
</dbReference>
<dbReference type="PANTHER" id="PTHR30363">
    <property type="entry name" value="HTH-TYPE TRANSCRIPTIONAL REGULATOR SRLR-RELATED"/>
    <property type="match status" value="1"/>
</dbReference>
<evidence type="ECO:0000313" key="6">
    <source>
        <dbReference type="Proteomes" id="UP000184520"/>
    </source>
</evidence>
<dbReference type="PROSITE" id="PS51000">
    <property type="entry name" value="HTH_DEOR_2"/>
    <property type="match status" value="1"/>
</dbReference>
<dbReference type="AlphaFoldDB" id="A0A1M5EK90"/>
<dbReference type="Proteomes" id="UP000184520">
    <property type="component" value="Unassembled WGS sequence"/>
</dbReference>
<dbReference type="InterPro" id="IPR036390">
    <property type="entry name" value="WH_DNA-bd_sf"/>
</dbReference>
<accession>A0A1M5EK90</accession>
<dbReference type="InterPro" id="IPR037171">
    <property type="entry name" value="NagB/RpiA_transferase-like"/>
</dbReference>
<dbReference type="Gene3D" id="1.10.10.10">
    <property type="entry name" value="Winged helix-like DNA-binding domain superfamily/Winged helix DNA-binding domain"/>
    <property type="match status" value="1"/>
</dbReference>
<keyword evidence="6" id="KW-1185">Reference proteome</keyword>
<dbReference type="PANTHER" id="PTHR30363:SF44">
    <property type="entry name" value="AGA OPERON TRANSCRIPTIONAL REPRESSOR-RELATED"/>
    <property type="match status" value="1"/>
</dbReference>
<dbReference type="SUPFAM" id="SSF46785">
    <property type="entry name" value="Winged helix' DNA-binding domain"/>
    <property type="match status" value="1"/>
</dbReference>
<dbReference type="InterPro" id="IPR014036">
    <property type="entry name" value="DeoR-like_C"/>
</dbReference>
<evidence type="ECO:0000256" key="2">
    <source>
        <dbReference type="ARBA" id="ARBA00023125"/>
    </source>
</evidence>
<dbReference type="OrthoDB" id="5685843at2"/>
<name>A0A1M5EK90_9ALTE</name>
<dbReference type="RefSeq" id="WP_073317100.1">
    <property type="nucleotide sequence ID" value="NZ_FQWD01000001.1"/>
</dbReference>
<dbReference type="InterPro" id="IPR018356">
    <property type="entry name" value="Tscrpt_reg_HTH_DeoR_CS"/>
</dbReference>
<dbReference type="SMART" id="SM01134">
    <property type="entry name" value="DeoRC"/>
    <property type="match status" value="1"/>
</dbReference>
<gene>
    <name evidence="5" type="ORF">SAMN05216361_0428</name>
</gene>
<protein>
    <submittedName>
        <fullName evidence="5">DNA-binding transcriptional regulator of sugar metabolism, DeoR/GlpR family</fullName>
    </submittedName>
</protein>
<dbReference type="Pfam" id="PF00455">
    <property type="entry name" value="DeoRC"/>
    <property type="match status" value="1"/>
</dbReference>
<dbReference type="PRINTS" id="PR00037">
    <property type="entry name" value="HTHLACR"/>
</dbReference>
<dbReference type="InterPro" id="IPR050313">
    <property type="entry name" value="Carb_Metab_HTH_regulators"/>
</dbReference>
<feature type="domain" description="HTH deoR-type" evidence="4">
    <location>
        <begin position="6"/>
        <end position="61"/>
    </location>
</feature>
<evidence type="ECO:0000259" key="4">
    <source>
        <dbReference type="PROSITE" id="PS51000"/>
    </source>
</evidence>
<dbReference type="Pfam" id="PF08220">
    <property type="entry name" value="HTH_DeoR"/>
    <property type="match status" value="1"/>
</dbReference>
<dbReference type="Gene3D" id="3.40.50.1360">
    <property type="match status" value="1"/>
</dbReference>
<keyword evidence="2 5" id="KW-0238">DNA-binding</keyword>
<sequence length="255" mass="28473">MEKYSPEERHQYIIEQLRTQNKVMASELAECLGTTEATIRRDLRHLAEQGFCKRIHGGAMSYAPPSGTQQERLQRNSDEKQQLATKALSLIKENQLIFLDASSTNLILAGMLPTDKQLTVVTNSPLIALRLLEQKSIHTIQIGGELDPMVGGAVDNVAIQSLKRFHFDLCFLGICAWSSKDGFCANHYQDAEFKQVVASRSSESVVLATQDKIEIFGRYPFLASAELGYLVCSVYNAALRAVFEDVPCRIIPTQY</sequence>